<dbReference type="InterPro" id="IPR006311">
    <property type="entry name" value="TAT_signal"/>
</dbReference>
<dbReference type="Proteomes" id="UP000198756">
    <property type="component" value="Unassembled WGS sequence"/>
</dbReference>
<dbReference type="RefSeq" id="WP_092731375.1">
    <property type="nucleotide sequence ID" value="NZ_FMXE01000022.1"/>
</dbReference>
<dbReference type="AlphaFoldDB" id="A0A1G5YYP1"/>
<dbReference type="Gene3D" id="3.40.50.720">
    <property type="entry name" value="NAD(P)-binding Rossmann-like Domain"/>
    <property type="match status" value="1"/>
</dbReference>
<dbReference type="PROSITE" id="PS51318">
    <property type="entry name" value="TAT"/>
    <property type="match status" value="1"/>
</dbReference>
<dbReference type="SUPFAM" id="SSF55347">
    <property type="entry name" value="Glyceraldehyde-3-phosphate dehydrogenase-like, C-terminal domain"/>
    <property type="match status" value="1"/>
</dbReference>
<evidence type="ECO:0000259" key="2">
    <source>
        <dbReference type="Pfam" id="PF19051"/>
    </source>
</evidence>
<dbReference type="Pfam" id="PF19051">
    <property type="entry name" value="GFO_IDH_MocA_C2"/>
    <property type="match status" value="1"/>
</dbReference>
<gene>
    <name evidence="3" type="ORF">SAMN03080617_02999</name>
</gene>
<dbReference type="PANTHER" id="PTHR43818">
    <property type="entry name" value="BCDNA.GH03377"/>
    <property type="match status" value="1"/>
</dbReference>
<evidence type="ECO:0000313" key="3">
    <source>
        <dbReference type="EMBL" id="SDA87574.1"/>
    </source>
</evidence>
<dbReference type="Pfam" id="PF01408">
    <property type="entry name" value="GFO_IDH_MocA"/>
    <property type="match status" value="1"/>
</dbReference>
<dbReference type="STRING" id="279824.SAMN03080617_02999"/>
<accession>A0A1G5YYP1</accession>
<evidence type="ECO:0000259" key="1">
    <source>
        <dbReference type="Pfam" id="PF01408"/>
    </source>
</evidence>
<dbReference type="SUPFAM" id="SSF51735">
    <property type="entry name" value="NAD(P)-binding Rossmann-fold domains"/>
    <property type="match status" value="1"/>
</dbReference>
<evidence type="ECO:0000313" key="4">
    <source>
        <dbReference type="Proteomes" id="UP000198756"/>
    </source>
</evidence>
<sequence length="436" mass="48150">MSDSSFSRRKFLGASLLTTAGLGLIPGLSFASTASPLFNIANERVRLGFIGVGRQAVGLLNNFMKIPGVEVVAGADVYAIKRERFSLRVQKNQSEAGQTAIAPKLYEDYRELLANPEVDAVVIASPDHWHGIMAIDACKAKKDIYLEKPLTFTIKEGQELVKAVRSNGIVLAVGSMQRAAVNFQTAAMHVQKGHLGKISQVLVHVGDNPHPKPYDLPKETLPAGLNWEKWLGPIPALHFNDLLNPGITLNPEKNEAAWGAWRWYKETGGGLMTDWGAHMIDIAQWGLSMDRNGPVEVVPGIGDRPLTYRYANGIEMLITKFDEGRQGVKFMGEKGWIKVSRGNYDTSVKELDLGKEPENFTFGSHHVDFIDCIRKRKDPIVPVEIGHSTCTACTIGNIAAELGKSLKWDPIAQVFQDNWEANTKLHYTYQNGFTLT</sequence>
<reference evidence="4" key="1">
    <citation type="submission" date="2016-10" db="EMBL/GenBank/DDBJ databases">
        <authorList>
            <person name="Varghese N."/>
            <person name="Submissions S."/>
        </authorList>
    </citation>
    <scope>NUCLEOTIDE SEQUENCE [LARGE SCALE GENOMIC DNA]</scope>
    <source>
        <strain evidence="4">DSM 22703</strain>
    </source>
</reference>
<dbReference type="OrthoDB" id="9763611at2"/>
<dbReference type="InterPro" id="IPR036291">
    <property type="entry name" value="NAD(P)-bd_dom_sf"/>
</dbReference>
<dbReference type="InterPro" id="IPR043906">
    <property type="entry name" value="Gfo/Idh/MocA_OxRdtase_bact_C"/>
</dbReference>
<dbReference type="InterPro" id="IPR050463">
    <property type="entry name" value="Gfo/Idh/MocA_oxidrdct_glycsds"/>
</dbReference>
<feature type="domain" description="Gfo/Idh/MocA-like oxidoreductase bacterial type C-terminal" evidence="2">
    <location>
        <begin position="215"/>
        <end position="428"/>
    </location>
</feature>
<keyword evidence="4" id="KW-1185">Reference proteome</keyword>
<organism evidence="3 4">
    <name type="scientific">Algoriphagus alkaliphilus</name>
    <dbReference type="NCBI Taxonomy" id="279824"/>
    <lineage>
        <taxon>Bacteria</taxon>
        <taxon>Pseudomonadati</taxon>
        <taxon>Bacteroidota</taxon>
        <taxon>Cytophagia</taxon>
        <taxon>Cytophagales</taxon>
        <taxon>Cyclobacteriaceae</taxon>
        <taxon>Algoriphagus</taxon>
    </lineage>
</organism>
<name>A0A1G5YYP1_9BACT</name>
<dbReference type="GO" id="GO:0000166">
    <property type="term" value="F:nucleotide binding"/>
    <property type="evidence" value="ECO:0007669"/>
    <property type="project" value="InterPro"/>
</dbReference>
<dbReference type="EMBL" id="FMXE01000022">
    <property type="protein sequence ID" value="SDA87574.1"/>
    <property type="molecule type" value="Genomic_DNA"/>
</dbReference>
<proteinExistence type="predicted"/>
<dbReference type="PANTHER" id="PTHR43818:SF5">
    <property type="entry name" value="OXIDOREDUCTASE FAMILY PROTEIN"/>
    <property type="match status" value="1"/>
</dbReference>
<dbReference type="Gene3D" id="3.30.360.10">
    <property type="entry name" value="Dihydrodipicolinate Reductase, domain 2"/>
    <property type="match status" value="1"/>
</dbReference>
<protein>
    <submittedName>
        <fullName evidence="3">Predicted dehydrogenase</fullName>
    </submittedName>
</protein>
<dbReference type="InterPro" id="IPR000683">
    <property type="entry name" value="Gfo/Idh/MocA-like_OxRdtase_N"/>
</dbReference>
<feature type="domain" description="Gfo/Idh/MocA-like oxidoreductase N-terminal" evidence="1">
    <location>
        <begin position="46"/>
        <end position="174"/>
    </location>
</feature>